<feature type="repeat" description="TPR" evidence="3">
    <location>
        <begin position="968"/>
        <end position="1001"/>
    </location>
</feature>
<dbReference type="SUPFAM" id="SSF117281">
    <property type="entry name" value="Kelch motif"/>
    <property type="match status" value="2"/>
</dbReference>
<name>A0A6A5BPH0_NAEFO</name>
<feature type="coiled-coil region" evidence="4">
    <location>
        <begin position="1681"/>
        <end position="1712"/>
    </location>
</feature>
<keyword evidence="1" id="KW-0677">Repeat</keyword>
<dbReference type="Gene3D" id="2.30.29.30">
    <property type="entry name" value="Pleckstrin-homology domain (PH domain)/Phosphotyrosine-binding domain (PTB)"/>
    <property type="match status" value="1"/>
</dbReference>
<evidence type="ECO:0000259" key="6">
    <source>
        <dbReference type="PROSITE" id="PS51258"/>
    </source>
</evidence>
<dbReference type="SUPFAM" id="SSF48452">
    <property type="entry name" value="TPR-like"/>
    <property type="match status" value="4"/>
</dbReference>
<dbReference type="Gene3D" id="1.20.58.1100">
    <property type="match status" value="1"/>
</dbReference>
<dbReference type="VEuPathDB" id="AmoebaDB:NF0057370"/>
<feature type="domain" description="MHD2" evidence="7">
    <location>
        <begin position="2824"/>
        <end position="2934"/>
    </location>
</feature>
<keyword evidence="2 3" id="KW-0802">TPR repeat</keyword>
<dbReference type="GeneID" id="68109275"/>
<evidence type="ECO:0000256" key="5">
    <source>
        <dbReference type="SAM" id="MobiDB-lite"/>
    </source>
</evidence>
<dbReference type="RefSeq" id="XP_044563700.1">
    <property type="nucleotide sequence ID" value="XM_044705210.1"/>
</dbReference>
<gene>
    <name evidence="8" type="ORF">FDP41_002057</name>
</gene>
<dbReference type="PROSITE" id="PS50005">
    <property type="entry name" value="TPR"/>
    <property type="match status" value="4"/>
</dbReference>
<dbReference type="VEuPathDB" id="AmoebaDB:FDP41_002057"/>
<dbReference type="Pfam" id="PF24681">
    <property type="entry name" value="Kelch_KLHDC2_KLHL20_DRC7"/>
    <property type="match status" value="1"/>
</dbReference>
<dbReference type="OMA" id="ICISWIP"/>
<dbReference type="VEuPathDB" id="AmoebaDB:NF0057360"/>
<dbReference type="SMART" id="SM00028">
    <property type="entry name" value="TPR"/>
    <property type="match status" value="16"/>
</dbReference>
<evidence type="ECO:0000256" key="1">
    <source>
        <dbReference type="ARBA" id="ARBA00022737"/>
    </source>
</evidence>
<reference evidence="8 9" key="1">
    <citation type="journal article" date="2019" name="Sci. Rep.">
        <title>Nanopore sequencing improves the draft genome of the human pathogenic amoeba Naegleria fowleri.</title>
        <authorList>
            <person name="Liechti N."/>
            <person name="Schurch N."/>
            <person name="Bruggmann R."/>
            <person name="Wittwer M."/>
        </authorList>
    </citation>
    <scope>NUCLEOTIDE SEQUENCE [LARGE SCALE GENOMIC DNA]</scope>
    <source>
        <strain evidence="8 9">ATCC 30894</strain>
    </source>
</reference>
<feature type="repeat" description="TPR" evidence="3">
    <location>
        <begin position="1338"/>
        <end position="1371"/>
    </location>
</feature>
<dbReference type="PROSITE" id="PS51258">
    <property type="entry name" value="MHD1"/>
    <property type="match status" value="1"/>
</dbReference>
<dbReference type="InterPro" id="IPR011993">
    <property type="entry name" value="PH-like_dom_sf"/>
</dbReference>
<evidence type="ECO:0000256" key="3">
    <source>
        <dbReference type="PROSITE-ProRule" id="PRU00339"/>
    </source>
</evidence>
<dbReference type="InterPro" id="IPR013105">
    <property type="entry name" value="TPR_2"/>
</dbReference>
<feature type="coiled-coil region" evidence="4">
    <location>
        <begin position="2934"/>
        <end position="2984"/>
    </location>
</feature>
<dbReference type="Pfam" id="PF07719">
    <property type="entry name" value="TPR_2"/>
    <property type="match status" value="1"/>
</dbReference>
<dbReference type="InterPro" id="IPR011990">
    <property type="entry name" value="TPR-like_helical_dom_sf"/>
</dbReference>
<dbReference type="Pfam" id="PF02893">
    <property type="entry name" value="GRAM"/>
    <property type="match status" value="1"/>
</dbReference>
<evidence type="ECO:0000313" key="9">
    <source>
        <dbReference type="Proteomes" id="UP000444721"/>
    </source>
</evidence>
<proteinExistence type="predicted"/>
<dbReference type="OrthoDB" id="10251809at2759"/>
<dbReference type="InterPro" id="IPR015915">
    <property type="entry name" value="Kelch-typ_b-propeller"/>
</dbReference>
<organism evidence="8 9">
    <name type="scientific">Naegleria fowleri</name>
    <name type="common">Brain eating amoeba</name>
    <dbReference type="NCBI Taxonomy" id="5763"/>
    <lineage>
        <taxon>Eukaryota</taxon>
        <taxon>Discoba</taxon>
        <taxon>Heterolobosea</taxon>
        <taxon>Tetramitia</taxon>
        <taxon>Eutetramitia</taxon>
        <taxon>Vahlkampfiidae</taxon>
        <taxon>Naegleria</taxon>
    </lineage>
</organism>
<dbReference type="Proteomes" id="UP000444721">
    <property type="component" value="Unassembled WGS sequence"/>
</dbReference>
<evidence type="ECO:0000313" key="8">
    <source>
        <dbReference type="EMBL" id="KAF0978987.1"/>
    </source>
</evidence>
<evidence type="ECO:0000256" key="2">
    <source>
        <dbReference type="ARBA" id="ARBA00022803"/>
    </source>
</evidence>
<feature type="coiled-coil region" evidence="4">
    <location>
        <begin position="3035"/>
        <end position="3116"/>
    </location>
</feature>
<dbReference type="InterPro" id="IPR006652">
    <property type="entry name" value="Kelch_1"/>
</dbReference>
<dbReference type="InterPro" id="IPR014772">
    <property type="entry name" value="Munc13_dom-2"/>
</dbReference>
<dbReference type="Pfam" id="PF13432">
    <property type="entry name" value="TPR_16"/>
    <property type="match status" value="1"/>
</dbReference>
<comment type="caution">
    <text evidence="8">The sequence shown here is derived from an EMBL/GenBank/DDBJ whole genome shotgun (WGS) entry which is preliminary data.</text>
</comment>
<dbReference type="InterPro" id="IPR019734">
    <property type="entry name" value="TPR_rpt"/>
</dbReference>
<sequence length="3519" mass="405464">MEWKLSGEIKPESDDEAFFEERVNHSCFKLKRYPSCFFIFGGVSSYSKKYNDIVKFSQMNATTNDYEWTYSIVSKGNSYEAKKSSMFGMFGFGGSTINKSTTSTGPQYPTAREGHTSIVWETEMLKYNPTTKTEEYVMEEQVILFGGYDGSAYLNDVWVLDTSQWKWTKCDIDSKQSRPCGRKMHTALLYNDCMWVFGGDSGSDPLNDFWCLDLETKTWTQVAFDKTKAPEPRYGHSGVVIDMSPIYETQAKQLYNEMLKNKNIDKSEIKMPTIEKNQYHMIIMFGFSNIHAMYIGKITEKLNTKQLGGTCYNDVWSFNFNTSKWHCLTDPSKSAQDDKDKGFITKMVDVTKGVTNATFSQIKGLGKQLEISGKTAWSEIARFTPFYTYSSTTSYGSVATSLAQPPEERYCSAVVNIGRGCLLIFGGVRDLTHRRDCHILDLVNESFVPVPRMIKLKDSWPTARKGHVMIYDEQEDLVYVNGGSNFKEGIQSGIAVASAKQLIDLLHVGIEKENSLEEDDIVKKAENELKTTEKNIYEDVKMDKTQEEKNQLIRLIETETIKIQKNPKAIDSYRTRADCYMKLKAWDKANSDIDEGLRLAPNDTDFKMKKGIILFRRNDMMSARLILTDVISEEESKTQKGHFPSNLVLRCYKIRAKCRIKERNFNEAIADANKFLKYIESLDMIDVKEKKNIDFVSIASWLASIYIVKATAFERKKQYDSGLTTIESGKEQVQQFLKKVKKSNFSFTDFLSFKNEKPQDVYLKEKLEKYESFLMQKKDKSLLVDGTFRTAKVLIDSYKTKLNELDAVKLKEQEEIIEEETKSLDTFFEEYLFKEMSADVVETDCDQAIELLKQVISWEPFEIKYIIALSEAYYLQTDYKSSIKYAKKVIEMAVDYWKAYYIAALCYLSKRKIPKAIEMLEKGIENCEVVNAADEYKDMDGISDREGFAQLQQAKKDAEKKKEAIKKASNLAKYAKQLVQISNFEDALLTINEVIEMDPTNIPYLADKVDILIEKKKYLHALKVAVLATRIAPKSYEGYLAQGVALQFLKRYFHSIQVLEKALKMFPDNSNIKQQLMKSKDLYKKKQMAQMKYERALFILQDAENEIVNENSKIKLYKINITTLEPSKKIISQVEQIVQLLDEAIELYPYVADFYFSKAKCRYLLRNYIQSVAHIKEAIEVMKQITDGLYLSYLSQRSKGSELDEEKKENTVDRVHVDFIFEAISLGARAYASMRQFDIAINYLKDMSFRHTAPKKKKLEDYERHLYLNPDHLEKLEELTNRITGFKKAREKFDFLVKSGMEFKSNSDFNGAISFFSDALQLKSSETEERTQDDRDYASIYFERAECFYELGDYDKAIEDAEQAVKLESTFPHFNVLLCKALMEAGKLEESVAKCNVALSESPYNTPLNDVWHNVKLKTASYEAEKHYEEGMQAIEASEFDVAISCLNKAVRLRPNNINYLLARSQALYERLKYKRALDDCQNVLKFDSKNIVAIRLCADIQVSLKNFSEAKAVLQNGMDLYPKDKTLRQRLEKLITLESQWNEAYLRARDAEDCYNNGNYEQSLELYSIAIQLHSDCAQYLCRRARVLLKLSQPELALVDAQKAADIDTSEEVYATLATIYLELCDYEKAKDVIEESLAFDGEEEDESIETLLLLKEEIYDREAKSISAKEKDEEGQIFFERYMLHLKQKKEEIKKEKQEQKETDQHQEENLYSSIFSKLSIFNFGAKKSNPIEIDQDDHSYEDLLKAQELFSEAVLLEPNNKRYMRHHIEALMLDNNPEKHDEAFNQAATMIQMFPNYTDGFCTAARLHAEKFRNTFESLYLSVVGLEHDREREGLSIQIMQNILNTIDNYEIPMMKSSKTLKKLGKVSDKSQVSFDSANAFEELEGHEIVDNVIGTIKTKQTKKEDGKDPNVPTLSLEELLDGDDFDLQNSDASSDLMMEDLPQDLTIGQNKIQVKKINNREEQVEFTKQLYDLDKHSVALRDSFANVRAFITGFAKTAVNILKTQREEAFDLAAKAVYVMYYDVETERPTDKFHTLFDLIADACYVGDGVKNYKLRELKKIGPKSLLLETCTTRYHRFIEADDDHPFYSQHHFENEREYENFKEVEKKNISEALQQFNLSIEKDIQNISADTDEDLKYRHVIMQQFVDCILQYSLYTVDEEDEKNKEESSENIMKTKILTLKDESLEVIQAVSNFYGYGDGVFAFLVLLEKLGRTFKHTYSEIGNIYKCLLHLIRTLIARNLMSAGKIKKKDRLLDDDPVIQRYYLSLSERSLFVQAAKTINRELNFIIDNHWKSANESMDSIVIFAVKTTSLIHAFTCLEDCDGHNMGYKTLSVRTKEGIENSMVNLYNYYRDKIIQKIAQKDATLQQDESGGLHPVHLLCLIDVLLEHIPRYETHFDMAFPSSVGLMKTVCNQVYSCIEIELHKLKTSKFKSYTEKGELPIGLFDLPPKIDKIYQLLSEHANVQPYALKDIFIPYVYKWIETFEKSATDWCKRAIDISDWKPITDDVTYTTAVVDTFTSIRQSLVVLETSLQFLQTQLQRPAQFSNQSILDSFNSLEESTSSKFGTGNSSLETLPLIYVTYTHVIASVIENFANMTYNIFADCTMKMKKIEEEYVNRRTSAKYKDMMLRRKTTPLQQQQEEKLYEETRKDVHRQIVTKMGLCMNNILESINQVRTLAEDIQKQLLRQQSELVSQIDENYELGTLDDDLESQSIDLSTTTGSALSKKKKDDLLEGMAMMHDTMKVLHNSLKDMIRTKMNNHLSQLIFKTMKESLLDAISKISKPLTPTPTTSSPGLKASSSSQKLASPSSQNLSDLNLDDIMTPLFDYLDDQLATLYTVLNDKVFAVVLRNIFAMLIDELKECAIPPLEQPTLNKSQIDKFKTTFDSFIEYFNANGSGLDMVYLKEHFKFISSLFNLSLTPTKKLIDDYNELSVQIEDVMNLIESMNKDLARKDDPDDINDLKRQIADAEEAKDKINVTKNYIFAVLHRRAMDTRSKKINDSEANKFVTSEMSLFEANQAIINDDYELFQKSLKTSKDNYQQAKQALENTKKEVESLKKQYKHVKSMRVITNERKNNRFKCKSLNKEIEELEHQKTLLQQEEEAIKKLVATESEIIEKAFFDMEKSDYIKDISFRLDAFVRSCKKGLAGQLGEEFMNFMKFPTKLAGVTEEETKLVITDFFRCMFRGNDGFLCLLSSPDICISWIPIISLIKLFKLDVMETTSSNKQYSMLDYLNPLNALRGTAQLFTSSEPQYNTQIDYIKVSVGKIKSVYRSTFGAGSLDNSITVSKSDKDFQFSCFKDREKAFEVIQAFILKNASQFKSKDSSIVNKLLFMGTSTTKEDEQDDSDIANAYTQAKVIKKGYPVSESVRKIFNLKAETRLLNKYSCTEFDSKLIGEFYVFSDSVCFTTTVNSGSCQKMILPFTQLVKISKVGKNLHCKQCIQLTNAQRVSYTFVNFKNSDDVFQEIIEVFKRNRPGIEVVMKADNTIAIPVHPTQETPQGLMNISKYTKFFKL</sequence>
<keyword evidence="4" id="KW-0175">Coiled coil</keyword>
<feature type="repeat" description="TPR" evidence="3">
    <location>
        <begin position="1612"/>
        <end position="1645"/>
    </location>
</feature>
<feature type="repeat" description="TPR" evidence="3">
    <location>
        <begin position="1424"/>
        <end position="1457"/>
    </location>
</feature>
<keyword evidence="9" id="KW-1185">Reference proteome</keyword>
<dbReference type="Gene3D" id="1.25.40.10">
    <property type="entry name" value="Tetratricopeptide repeat domain"/>
    <property type="match status" value="7"/>
</dbReference>
<dbReference type="Gene3D" id="2.120.10.80">
    <property type="entry name" value="Kelch-type beta propeller"/>
    <property type="match status" value="2"/>
</dbReference>
<dbReference type="InterPro" id="IPR014770">
    <property type="entry name" value="Munc13_1"/>
</dbReference>
<evidence type="ECO:0000256" key="4">
    <source>
        <dbReference type="SAM" id="Coils"/>
    </source>
</evidence>
<feature type="domain" description="MHD1" evidence="6">
    <location>
        <begin position="2443"/>
        <end position="2569"/>
    </location>
</feature>
<accession>A0A6A5BPH0</accession>
<dbReference type="EMBL" id="VFQX01000028">
    <property type="protein sequence ID" value="KAF0978987.1"/>
    <property type="molecule type" value="Genomic_DNA"/>
</dbReference>
<dbReference type="InterPro" id="IPR004182">
    <property type="entry name" value="GRAM"/>
</dbReference>
<dbReference type="PANTHER" id="PTHR45188:SF2">
    <property type="entry name" value="DNAJ HOMOLOG SUBFAMILY C MEMBER 7"/>
    <property type="match status" value="1"/>
</dbReference>
<dbReference type="PROSITE" id="PS51259">
    <property type="entry name" value="MHD2"/>
    <property type="match status" value="1"/>
</dbReference>
<protein>
    <submittedName>
        <fullName evidence="8">Uncharacterized protein</fullName>
    </submittedName>
</protein>
<feature type="coiled-coil region" evidence="4">
    <location>
        <begin position="795"/>
        <end position="830"/>
    </location>
</feature>
<dbReference type="PANTHER" id="PTHR45188">
    <property type="entry name" value="DNAJ PROTEIN P58IPK HOMOLOG"/>
    <property type="match status" value="1"/>
</dbReference>
<evidence type="ECO:0000259" key="7">
    <source>
        <dbReference type="PROSITE" id="PS51259"/>
    </source>
</evidence>
<dbReference type="SMART" id="SM00612">
    <property type="entry name" value="Kelch"/>
    <property type="match status" value="2"/>
</dbReference>
<dbReference type="VEuPathDB" id="AmoebaDB:NfTy_034060"/>
<feature type="region of interest" description="Disordered" evidence="5">
    <location>
        <begin position="2788"/>
        <end position="2816"/>
    </location>
</feature>